<keyword evidence="3" id="KW-1185">Reference proteome</keyword>
<reference evidence="3" key="1">
    <citation type="journal article" date="2019" name="Int. J. Syst. Evol. Microbiol.">
        <title>The Global Catalogue of Microorganisms (GCM) 10K type strain sequencing project: providing services to taxonomists for standard genome sequencing and annotation.</title>
        <authorList>
            <consortium name="The Broad Institute Genomics Platform"/>
            <consortium name="The Broad Institute Genome Sequencing Center for Infectious Disease"/>
            <person name="Wu L."/>
            <person name="Ma J."/>
        </authorList>
    </citation>
    <scope>NUCLEOTIDE SEQUENCE [LARGE SCALE GENOMIC DNA]</scope>
    <source>
        <strain evidence="3">KACC 12634</strain>
    </source>
</reference>
<evidence type="ECO:0000259" key="1">
    <source>
        <dbReference type="Pfam" id="PF13569"/>
    </source>
</evidence>
<dbReference type="RefSeq" id="WP_382353115.1">
    <property type="nucleotide sequence ID" value="NZ_JBHMBP010000004.1"/>
</dbReference>
<gene>
    <name evidence="2" type="ORF">ACFQS3_02025</name>
</gene>
<dbReference type="InterPro" id="IPR025406">
    <property type="entry name" value="DUF4132"/>
</dbReference>
<dbReference type="Pfam" id="PF13569">
    <property type="entry name" value="DUF4132"/>
    <property type="match status" value="1"/>
</dbReference>
<evidence type="ECO:0000313" key="2">
    <source>
        <dbReference type="EMBL" id="MFC6955966.1"/>
    </source>
</evidence>
<sequence>MTSEDRLEIPESWLAELPPRRGVRPGEPGELDPKAPLLVRGRLKSRDADLRAAFGPGANTLHAAAAIRHLDGEPDPAGAAALAALSEQSDRRGGETTLRPELDAWVQDFGLPFAVAACAVRLGIHAWNPSGGWNKPDALPDRRIRPVGLTEMNRLYSEHSRGVSRLRALLAAASDDEYAAVADELAEHRTDPVTRFAATILMPERLDWAEETCREYKAGGNGYFDPLLWINLDRPELLTAAGISKLDQWQVSRYAATAILDNLGTAALPFLISTGRQQLDAGAKRTVLDAIALVPADEAMAHLVSRLDEAQVFEVAVAAAARFPGRVLRVVAAASRTAAPEFAPRLAAVADAVPADARAALTGDDAAAISALLAPPAIPDADPADLPPILTAPPWTAKRAKRKPAVVEVASDAAPQVVWAAGEAERWSKPEYDYFRNHSDADWQKMLDRGGVGRGAVRHNHSVMVTFAPTSFALQALAKWDGSFSPYTTGDLKVVLGRFGPLAADKVVTALRSHPTYHEALVPILSVEAARLAADWYARLKGARASAVAWFERHGAAAAALLVPDALGPDKKRRGNAEGALWNIALRIGTEAVTAAAEPYGPEAVAAVAELLSGDPLEPRGVKVPKIGAWVAPRLLPQVFTAAGDRALPADSVRHLVTVLALSTPDYPYAGLDAAAAACDRASLTRFSRGLFRLWLSSGSPSKDGWALTQLAHFADDDTVRLLAPLVREWPGQAQHKRAVNGLGVLGAIGSEAALRAIQGIAEKVKFKALKEEARVQIAGIADSLGLTREQLADRLLPDFGLGEEGALVLDYGPRRFTVVFDEQLKPFVTDEAGKPRKSLPKPGAKDDAERADAAYKRFALLKKELRTVSADQVQRLEAAMINGRTWTRDEFERYYVRHPLTWHLARRLVWSAEANGMSTAFRVAEDRTYTDVEDDAFELPEDAVIRLDHPIRMGERAADWAGILADYEILQPFEQLSRPILAFTEEELSTGSLARFDGAKVEVGKLLGLTSKGWHRSSPEDGGVEPGIYFPLPNGGFVTVALDPGIWVGMIAENPVQTLSGVRLMASEDYWWSAAGRNPEPNHPTDIDPVTASEVLAALTRITAKE</sequence>
<comment type="caution">
    <text evidence="2">The sequence shown here is derived from an EMBL/GenBank/DDBJ whole genome shotgun (WGS) entry which is preliminary data.</text>
</comment>
<protein>
    <submittedName>
        <fullName evidence="2">DUF4132 domain-containing protein</fullName>
    </submittedName>
</protein>
<dbReference type="EMBL" id="JBHSYS010000001">
    <property type="protein sequence ID" value="MFC6955966.1"/>
    <property type="molecule type" value="Genomic_DNA"/>
</dbReference>
<dbReference type="Proteomes" id="UP001596470">
    <property type="component" value="Unassembled WGS sequence"/>
</dbReference>
<evidence type="ECO:0000313" key="3">
    <source>
        <dbReference type="Proteomes" id="UP001596470"/>
    </source>
</evidence>
<organism evidence="2 3">
    <name type="scientific">Glycomyces mayteni</name>
    <dbReference type="NCBI Taxonomy" id="543887"/>
    <lineage>
        <taxon>Bacteria</taxon>
        <taxon>Bacillati</taxon>
        <taxon>Actinomycetota</taxon>
        <taxon>Actinomycetes</taxon>
        <taxon>Glycomycetales</taxon>
        <taxon>Glycomycetaceae</taxon>
        <taxon>Glycomyces</taxon>
    </lineage>
</organism>
<accession>A0ABW2D521</accession>
<proteinExistence type="predicted"/>
<name>A0ABW2D521_9ACTN</name>
<feature type="domain" description="DUF4132" evidence="1">
    <location>
        <begin position="834"/>
        <end position="1015"/>
    </location>
</feature>